<name>G0TZ02_TRYVY</name>
<accession>G0TZ02</accession>
<organism evidence="2">
    <name type="scientific">Trypanosoma vivax (strain Y486)</name>
    <dbReference type="NCBI Taxonomy" id="1055687"/>
    <lineage>
        <taxon>Eukaryota</taxon>
        <taxon>Discoba</taxon>
        <taxon>Euglenozoa</taxon>
        <taxon>Kinetoplastea</taxon>
        <taxon>Metakinetoplastina</taxon>
        <taxon>Trypanosomatida</taxon>
        <taxon>Trypanosomatidae</taxon>
        <taxon>Trypanosoma</taxon>
        <taxon>Duttonella</taxon>
    </lineage>
</organism>
<dbReference type="EMBL" id="HE573023">
    <property type="protein sequence ID" value="CCC49205.1"/>
    <property type="molecule type" value="Genomic_DNA"/>
</dbReference>
<proteinExistence type="predicted"/>
<protein>
    <submittedName>
        <fullName evidence="2">Uncharacterized protein</fullName>
    </submittedName>
</protein>
<dbReference type="VEuPathDB" id="TriTrypDB:TvY486_0705320"/>
<reference evidence="2" key="1">
    <citation type="journal article" date="2012" name="Proc. Natl. Acad. Sci. U.S.A.">
        <title>Antigenic diversity is generated by distinct evolutionary mechanisms in African trypanosome species.</title>
        <authorList>
            <person name="Jackson A.P."/>
            <person name="Berry A."/>
            <person name="Aslett M."/>
            <person name="Allison H.C."/>
            <person name="Burton P."/>
            <person name="Vavrova-Anderson J."/>
            <person name="Brown R."/>
            <person name="Browne H."/>
            <person name="Corton N."/>
            <person name="Hauser H."/>
            <person name="Gamble J."/>
            <person name="Gilderthorp R."/>
            <person name="Marcello L."/>
            <person name="McQuillan J."/>
            <person name="Otto T.D."/>
            <person name="Quail M.A."/>
            <person name="Sanders M.J."/>
            <person name="van Tonder A."/>
            <person name="Ginger M.L."/>
            <person name="Field M.C."/>
            <person name="Barry J.D."/>
            <person name="Hertz-Fowler C."/>
            <person name="Berriman M."/>
        </authorList>
    </citation>
    <scope>NUCLEOTIDE SEQUENCE</scope>
    <source>
        <strain evidence="2">Y486</strain>
    </source>
</reference>
<evidence type="ECO:0000256" key="1">
    <source>
        <dbReference type="SAM" id="MobiDB-lite"/>
    </source>
</evidence>
<evidence type="ECO:0000313" key="2">
    <source>
        <dbReference type="EMBL" id="CCC49205.1"/>
    </source>
</evidence>
<gene>
    <name evidence="2" type="ORF">TVY486_0705320</name>
</gene>
<sequence length="176" mass="20480">MGARVSTASQSAVEVEQEMSVPKHKNYANLQSEALRRRKCHGSGSEDGGPRKNLIEEVYEEDFGTVDYIQAVRVPPMVMKELKDAVATEAERRCAETEKTMARCLQDKMWTSWKCQKERDAYYHCVSAGKDNNELLMAYRWKYNLGTLHGEIIGRNNMMKRIWQEHFPERELPHPW</sequence>
<feature type="compositionally biased region" description="Polar residues" evidence="1">
    <location>
        <begin position="1"/>
        <end position="12"/>
    </location>
</feature>
<feature type="region of interest" description="Disordered" evidence="1">
    <location>
        <begin position="1"/>
        <end position="20"/>
    </location>
</feature>
<dbReference type="AlphaFoldDB" id="G0TZ02"/>